<dbReference type="Pfam" id="PF13560">
    <property type="entry name" value="HTH_31"/>
    <property type="match status" value="1"/>
</dbReference>
<proteinExistence type="predicted"/>
<gene>
    <name evidence="2" type="ORF">COU95_01145</name>
</gene>
<dbReference type="SUPFAM" id="SSF47413">
    <property type="entry name" value="lambda repressor-like DNA-binding domains"/>
    <property type="match status" value="1"/>
</dbReference>
<evidence type="ECO:0000259" key="1">
    <source>
        <dbReference type="PROSITE" id="PS50943"/>
    </source>
</evidence>
<dbReference type="InterPro" id="IPR010982">
    <property type="entry name" value="Lambda_DNA-bd_dom_sf"/>
</dbReference>
<dbReference type="CDD" id="cd00093">
    <property type="entry name" value="HTH_XRE"/>
    <property type="match status" value="1"/>
</dbReference>
<dbReference type="Proteomes" id="UP000231474">
    <property type="component" value="Unassembled WGS sequence"/>
</dbReference>
<dbReference type="GO" id="GO:0003677">
    <property type="term" value="F:DNA binding"/>
    <property type="evidence" value="ECO:0007669"/>
    <property type="project" value="InterPro"/>
</dbReference>
<dbReference type="AlphaFoldDB" id="A0A2M8L404"/>
<evidence type="ECO:0000313" key="2">
    <source>
        <dbReference type="EMBL" id="PJE67655.1"/>
    </source>
</evidence>
<comment type="caution">
    <text evidence="2">The sequence shown here is derived from an EMBL/GenBank/DDBJ whole genome shotgun (WGS) entry which is preliminary data.</text>
</comment>
<dbReference type="InterPro" id="IPR001387">
    <property type="entry name" value="Cro/C1-type_HTH"/>
</dbReference>
<dbReference type="SMART" id="SM00530">
    <property type="entry name" value="HTH_XRE"/>
    <property type="match status" value="1"/>
</dbReference>
<evidence type="ECO:0000313" key="3">
    <source>
        <dbReference type="Proteomes" id="UP000231474"/>
    </source>
</evidence>
<accession>A0A2M8L404</accession>
<sequence length="138" mass="15344">MVNHETQQGITNNESEPLTLGQFLTQCRERLGMSPKEAAKKVGISLVYLERLEDDRAKNPSLSIAFCLAETYGVSVEALGQAQARKEEYQITQKIQGLEKVVGVELLLPLNEVSPHTRELYLKFLSHLASSQPNCNSS</sequence>
<dbReference type="Gene3D" id="1.10.260.40">
    <property type="entry name" value="lambda repressor-like DNA-binding domains"/>
    <property type="match status" value="1"/>
</dbReference>
<organism evidence="2 3">
    <name type="scientific">Candidatus Shapirobacteria bacterium CG10_big_fil_rev_8_21_14_0_10_40_9</name>
    <dbReference type="NCBI Taxonomy" id="1974888"/>
    <lineage>
        <taxon>Bacteria</taxon>
        <taxon>Candidatus Shapironibacteriota</taxon>
    </lineage>
</organism>
<feature type="domain" description="HTH cro/C1-type" evidence="1">
    <location>
        <begin position="24"/>
        <end position="79"/>
    </location>
</feature>
<name>A0A2M8L404_9BACT</name>
<reference evidence="3" key="1">
    <citation type="submission" date="2017-09" db="EMBL/GenBank/DDBJ databases">
        <title>Depth-based differentiation of microbial function through sediment-hosted aquifers and enrichment of novel symbionts in the deep terrestrial subsurface.</title>
        <authorList>
            <person name="Probst A.J."/>
            <person name="Ladd B."/>
            <person name="Jarett J.K."/>
            <person name="Geller-Mcgrath D.E."/>
            <person name="Sieber C.M.K."/>
            <person name="Emerson J.B."/>
            <person name="Anantharaman K."/>
            <person name="Thomas B.C."/>
            <person name="Malmstrom R."/>
            <person name="Stieglmeier M."/>
            <person name="Klingl A."/>
            <person name="Woyke T."/>
            <person name="Ryan C.M."/>
            <person name="Banfield J.F."/>
        </authorList>
    </citation>
    <scope>NUCLEOTIDE SEQUENCE [LARGE SCALE GENOMIC DNA]</scope>
</reference>
<dbReference type="PROSITE" id="PS50943">
    <property type="entry name" value="HTH_CROC1"/>
    <property type="match status" value="1"/>
</dbReference>
<protein>
    <recommendedName>
        <fullName evidence="1">HTH cro/C1-type domain-containing protein</fullName>
    </recommendedName>
</protein>
<dbReference type="EMBL" id="PFEK01000022">
    <property type="protein sequence ID" value="PJE67655.1"/>
    <property type="molecule type" value="Genomic_DNA"/>
</dbReference>